<evidence type="ECO:0008006" key="4">
    <source>
        <dbReference type="Google" id="ProtNLM"/>
    </source>
</evidence>
<comment type="caution">
    <text evidence="2">The sequence shown here is derived from an EMBL/GenBank/DDBJ whole genome shotgun (WGS) entry which is preliminary data.</text>
</comment>
<organism evidence="2 3">
    <name type="scientific">Sulfitobacter pacificus</name>
    <dbReference type="NCBI Taxonomy" id="1499314"/>
    <lineage>
        <taxon>Bacteria</taxon>
        <taxon>Pseudomonadati</taxon>
        <taxon>Pseudomonadota</taxon>
        <taxon>Alphaproteobacteria</taxon>
        <taxon>Rhodobacterales</taxon>
        <taxon>Roseobacteraceae</taxon>
        <taxon>Sulfitobacter</taxon>
    </lineage>
</organism>
<evidence type="ECO:0000256" key="1">
    <source>
        <dbReference type="SAM" id="SignalP"/>
    </source>
</evidence>
<proteinExistence type="predicted"/>
<reference evidence="2" key="1">
    <citation type="journal article" date="2014" name="Int. J. Syst. Evol. Microbiol.">
        <title>Complete genome of a new Firmicutes species belonging to the dominant human colonic microbiota ('Ruminococcus bicirculans') reveals two chromosomes and a selective capacity to utilize plant glucans.</title>
        <authorList>
            <consortium name="NISC Comparative Sequencing Program"/>
            <person name="Wegmann U."/>
            <person name="Louis P."/>
            <person name="Goesmann A."/>
            <person name="Henrissat B."/>
            <person name="Duncan S.H."/>
            <person name="Flint H.J."/>
        </authorList>
    </citation>
    <scope>NUCLEOTIDE SEQUENCE</scope>
    <source>
        <strain evidence="2">NBRC 109915</strain>
    </source>
</reference>
<evidence type="ECO:0000313" key="2">
    <source>
        <dbReference type="EMBL" id="GLQ26046.1"/>
    </source>
</evidence>
<dbReference type="RefSeq" id="WP_284370889.1">
    <property type="nucleotide sequence ID" value="NZ_BAABWP010000003.1"/>
</dbReference>
<dbReference type="EMBL" id="BSNL01000001">
    <property type="protein sequence ID" value="GLQ26046.1"/>
    <property type="molecule type" value="Genomic_DNA"/>
</dbReference>
<keyword evidence="3" id="KW-1185">Reference proteome</keyword>
<gene>
    <name evidence="2" type="ORF">GCM10007927_08490</name>
</gene>
<feature type="signal peptide" evidence="1">
    <location>
        <begin position="1"/>
        <end position="21"/>
    </location>
</feature>
<feature type="chain" id="PRO_5046771114" description="DUF2147 domain-containing protein" evidence="1">
    <location>
        <begin position="22"/>
        <end position="135"/>
    </location>
</feature>
<name>A0ABQ5VG46_9RHOB</name>
<dbReference type="Proteomes" id="UP001161388">
    <property type="component" value="Unassembled WGS sequence"/>
</dbReference>
<protein>
    <recommendedName>
        <fullName evidence="4">DUF2147 domain-containing protein</fullName>
    </recommendedName>
</protein>
<evidence type="ECO:0000313" key="3">
    <source>
        <dbReference type="Proteomes" id="UP001161388"/>
    </source>
</evidence>
<accession>A0ABQ5VG46</accession>
<reference evidence="2" key="2">
    <citation type="submission" date="2023-01" db="EMBL/GenBank/DDBJ databases">
        <title>Draft genome sequence of Sulfitobacter pacificus strain NBRC 109915.</title>
        <authorList>
            <person name="Sun Q."/>
            <person name="Mori K."/>
        </authorList>
    </citation>
    <scope>NUCLEOTIDE SEQUENCE</scope>
    <source>
        <strain evidence="2">NBRC 109915</strain>
    </source>
</reference>
<sequence>MKFMHYFAALLLVALATGGVAQEEGQAEVPLGVWQTEPDTLGVVLLVRTRSCGGALCARVQRAKNRAGYDAPSNAVGQKAFWAMKPQPDGSFFGEYRDPRGRRYLQSRVEVVGRKLRLRACDKESCTETIWKRVR</sequence>
<keyword evidence="1" id="KW-0732">Signal</keyword>